<dbReference type="GO" id="GO:0006351">
    <property type="term" value="P:DNA-templated transcription"/>
    <property type="evidence" value="ECO:0007669"/>
    <property type="project" value="InterPro"/>
</dbReference>
<evidence type="ECO:0000256" key="2">
    <source>
        <dbReference type="ARBA" id="ARBA00023242"/>
    </source>
</evidence>
<dbReference type="CDD" id="cd12148">
    <property type="entry name" value="fungal_TF_MHR"/>
    <property type="match status" value="1"/>
</dbReference>
<feature type="domain" description="Zn(2)-C6 fungal-type" evidence="4">
    <location>
        <begin position="15"/>
        <end position="47"/>
    </location>
</feature>
<dbReference type="EMBL" id="CP144051">
    <property type="protein sequence ID" value="WWD16123.1"/>
    <property type="molecule type" value="Genomic_DNA"/>
</dbReference>
<dbReference type="InterPro" id="IPR036864">
    <property type="entry name" value="Zn2-C6_fun-type_DNA-bd_sf"/>
</dbReference>
<feature type="compositionally biased region" description="Polar residues" evidence="3">
    <location>
        <begin position="66"/>
        <end position="75"/>
    </location>
</feature>
<evidence type="ECO:0000313" key="6">
    <source>
        <dbReference type="Proteomes" id="UP000322225"/>
    </source>
</evidence>
<accession>A0AAJ8LBT3</accession>
<feature type="region of interest" description="Disordered" evidence="3">
    <location>
        <begin position="758"/>
        <end position="780"/>
    </location>
</feature>
<dbReference type="GO" id="GO:0003677">
    <property type="term" value="F:DNA binding"/>
    <property type="evidence" value="ECO:0007669"/>
    <property type="project" value="InterPro"/>
</dbReference>
<sequence>MPPLSTTTSRKQNIACDQCRTKKIRCLRNDKSEICELCSARGIECTSVYIDSLAQSKPRRPRKESNTVNENSTVGADTGVLPPKRKRTKSDHTPERPALEHSTSRSEGTDVEVAGGAISTYDIGESSQTASVRAGLDGVPGQEGLVDSLHLLAQLAPSQSATSIATSAYQTYSTSTPAERQNGLVRFLLFPHPVTTLELGYTDLASIEGCKLGDGDIWEEVDGKVWAEEPSEAHLSLDHGGVYDLAEQLLETFFTICHPRYPCGELETFRSRFQSPNTHPEGPLSHSLLAVALAYGARFSDHPVIVRDREECSSRDSDIGARGRKRSRLIALAVIRAREVAEATKAFRLPSLEHVQALLMLEGLLGRAASPQRRYHAIYSSTAAEHLITMGCNRSETLLQIKDEKKRNEAVSTWWALVFSDGFRSVFHRLRPCLQDDDYDILPDSASTEISHVDIFPLIPDGKTQSSVVDSTKSCFASAHAAATICRALCNSLWIPRTSQTGIPLATLRNFIHQASKYRDDFVSRLGVPTKWPEKWDFIQSMTSSATDSFWHCLWLIVDRAIGEFGVIEEKGRTGAGWSGVELESIKRRISEESEHAALRITALAAVFTEAGYMRLDPLMCHHPVYEAGLYLARRGRVECLACVAGLKQYSVTFPSLWEEAEELKRLYEASKPQPQLAADPFVPPIPTVPNGVQSSTQAGDHIASENDNDQSVLSSHTVRSTPSSNDPVQTRPSTPPWYSLFHRPDENPYIREQAVLQHASSQSANNTNTPLSSGDPQTIVDNNNPQVGPAAPNQEVHGRLGTPPYFSHLMRPDDTHPYVRNGSVSEHNDDIVTTTPTPEMNSIMGHGMPERPALVPTTQMPPLGADLRGTAGGREESDITTGNEFSWYHPYA</sequence>
<dbReference type="InterPro" id="IPR001138">
    <property type="entry name" value="Zn2Cys6_DnaBD"/>
</dbReference>
<dbReference type="InterPro" id="IPR050987">
    <property type="entry name" value="AtrR-like"/>
</dbReference>
<proteinExistence type="predicted"/>
<dbReference type="PANTHER" id="PTHR46910">
    <property type="entry name" value="TRANSCRIPTION FACTOR PDR1"/>
    <property type="match status" value="1"/>
</dbReference>
<feature type="compositionally biased region" description="Polar residues" evidence="3">
    <location>
        <begin position="759"/>
        <end position="780"/>
    </location>
</feature>
<dbReference type="GeneID" id="43588829"/>
<organism evidence="5 6">
    <name type="scientific">Kwoniella shandongensis</name>
    <dbReference type="NCBI Taxonomy" id="1734106"/>
    <lineage>
        <taxon>Eukaryota</taxon>
        <taxon>Fungi</taxon>
        <taxon>Dikarya</taxon>
        <taxon>Basidiomycota</taxon>
        <taxon>Agaricomycotina</taxon>
        <taxon>Tremellomycetes</taxon>
        <taxon>Tremellales</taxon>
        <taxon>Cryptococcaceae</taxon>
        <taxon>Kwoniella</taxon>
    </lineage>
</organism>
<evidence type="ECO:0000259" key="4">
    <source>
        <dbReference type="PROSITE" id="PS50048"/>
    </source>
</evidence>
<dbReference type="Pfam" id="PF00172">
    <property type="entry name" value="Zn_clus"/>
    <property type="match status" value="1"/>
</dbReference>
<dbReference type="KEGG" id="ksn:43588829"/>
<evidence type="ECO:0000256" key="1">
    <source>
        <dbReference type="ARBA" id="ARBA00022723"/>
    </source>
</evidence>
<dbReference type="Gene3D" id="4.10.240.10">
    <property type="entry name" value="Zn(2)-C6 fungal-type DNA-binding domain"/>
    <property type="match status" value="1"/>
</dbReference>
<keyword evidence="6" id="KW-1185">Reference proteome</keyword>
<name>A0AAJ8LBT3_9TREE</name>
<evidence type="ECO:0000256" key="3">
    <source>
        <dbReference type="SAM" id="MobiDB-lite"/>
    </source>
</evidence>
<reference evidence="5" key="1">
    <citation type="submission" date="2017-08" db="EMBL/GenBank/DDBJ databases">
        <authorList>
            <person name="Cuomo C."/>
            <person name="Billmyre B."/>
            <person name="Heitman J."/>
        </authorList>
    </citation>
    <scope>NUCLEOTIDE SEQUENCE</scope>
    <source>
        <strain evidence="5">CBS 12478</strain>
    </source>
</reference>
<keyword evidence="1" id="KW-0479">Metal-binding</keyword>
<feature type="region of interest" description="Disordered" evidence="3">
    <location>
        <begin position="676"/>
        <end position="744"/>
    </location>
</feature>
<dbReference type="GO" id="GO:0008270">
    <property type="term" value="F:zinc ion binding"/>
    <property type="evidence" value="ECO:0007669"/>
    <property type="project" value="InterPro"/>
</dbReference>
<dbReference type="CDD" id="cd00067">
    <property type="entry name" value="GAL4"/>
    <property type="match status" value="1"/>
</dbReference>
<dbReference type="AlphaFoldDB" id="A0AAJ8LBT3"/>
<dbReference type="GO" id="GO:0000981">
    <property type="term" value="F:DNA-binding transcription factor activity, RNA polymerase II-specific"/>
    <property type="evidence" value="ECO:0007669"/>
    <property type="project" value="InterPro"/>
</dbReference>
<dbReference type="Proteomes" id="UP000322225">
    <property type="component" value="Chromosome 1"/>
</dbReference>
<protein>
    <recommendedName>
        <fullName evidence="4">Zn(2)-C6 fungal-type domain-containing protein</fullName>
    </recommendedName>
</protein>
<feature type="region of interest" description="Disordered" evidence="3">
    <location>
        <begin position="55"/>
        <end position="111"/>
    </location>
</feature>
<dbReference type="PROSITE" id="PS00463">
    <property type="entry name" value="ZN2_CY6_FUNGAL_1"/>
    <property type="match status" value="1"/>
</dbReference>
<dbReference type="SUPFAM" id="SSF57701">
    <property type="entry name" value="Zn2/Cys6 DNA-binding domain"/>
    <property type="match status" value="1"/>
</dbReference>
<dbReference type="PROSITE" id="PS50048">
    <property type="entry name" value="ZN2_CY6_FUNGAL_2"/>
    <property type="match status" value="1"/>
</dbReference>
<gene>
    <name evidence="5" type="ORF">CI109_100548</name>
</gene>
<keyword evidence="2" id="KW-0539">Nucleus</keyword>
<dbReference type="PANTHER" id="PTHR46910:SF38">
    <property type="entry name" value="ZN(2)-C6 FUNGAL-TYPE DOMAIN-CONTAINING PROTEIN"/>
    <property type="match status" value="1"/>
</dbReference>
<dbReference type="RefSeq" id="XP_065822880.1">
    <property type="nucleotide sequence ID" value="XM_065966808.1"/>
</dbReference>
<reference evidence="5" key="2">
    <citation type="submission" date="2024-01" db="EMBL/GenBank/DDBJ databases">
        <title>Comparative genomics of Cryptococcus and Kwoniella reveals pathogenesis evolution and contrasting modes of karyotype evolution via chromosome fusion or intercentromeric recombination.</title>
        <authorList>
            <person name="Coelho M.A."/>
            <person name="David-Palma M."/>
            <person name="Shea T."/>
            <person name="Bowers K."/>
            <person name="McGinley-Smith S."/>
            <person name="Mohammad A.W."/>
            <person name="Gnirke A."/>
            <person name="Yurkov A.M."/>
            <person name="Nowrousian M."/>
            <person name="Sun S."/>
            <person name="Cuomo C.A."/>
            <person name="Heitman J."/>
        </authorList>
    </citation>
    <scope>NUCLEOTIDE SEQUENCE</scope>
    <source>
        <strain evidence="5">CBS 12478</strain>
    </source>
</reference>
<evidence type="ECO:0000313" key="5">
    <source>
        <dbReference type="EMBL" id="WWD16123.1"/>
    </source>
</evidence>
<feature type="compositionally biased region" description="Polar residues" evidence="3">
    <location>
        <begin position="710"/>
        <end position="733"/>
    </location>
</feature>
<dbReference type="Pfam" id="PF04082">
    <property type="entry name" value="Fungal_trans"/>
    <property type="match status" value="1"/>
</dbReference>
<feature type="compositionally biased region" description="Basic and acidic residues" evidence="3">
    <location>
        <begin position="90"/>
        <end position="108"/>
    </location>
</feature>
<dbReference type="InterPro" id="IPR007219">
    <property type="entry name" value="XnlR_reg_dom"/>
</dbReference>